<organism evidence="3 4">
    <name type="scientific">Paraphoma chrysanthemicola</name>
    <dbReference type="NCBI Taxonomy" id="798071"/>
    <lineage>
        <taxon>Eukaryota</taxon>
        <taxon>Fungi</taxon>
        <taxon>Dikarya</taxon>
        <taxon>Ascomycota</taxon>
        <taxon>Pezizomycotina</taxon>
        <taxon>Dothideomycetes</taxon>
        <taxon>Pleosporomycetidae</taxon>
        <taxon>Pleosporales</taxon>
        <taxon>Pleosporineae</taxon>
        <taxon>Phaeosphaeriaceae</taxon>
        <taxon>Paraphoma</taxon>
    </lineage>
</organism>
<comment type="caution">
    <text evidence="3">The sequence shown here is derived from an EMBL/GenBank/DDBJ whole genome shotgun (WGS) entry which is preliminary data.</text>
</comment>
<name>A0A8K0VZV6_9PLEO</name>
<dbReference type="EMBL" id="JAGMVJ010000007">
    <property type="protein sequence ID" value="KAH7088838.1"/>
    <property type="molecule type" value="Genomic_DNA"/>
</dbReference>
<proteinExistence type="predicted"/>
<sequence length="387" mass="43959">MSAAGDWQMEIEPYQYHQAFVPVQVPPSGEQRLESIEPSSETTKGRKTKAPTLRDSDWEPHKDRIHDLHIIQGKPLKEVKQIMHKQYDFSAEYVADFIKGRELRIGIALTMHRIRQYRSRITKWKLDKNIKPAEMKCIVKKRQQRKLLEPNKPDLMFRVRGNPVEPAKVQRWMNRHDVPDSMLYAASPVASTPSAISCYTMSAVASPASSSSSSVSTSALGYHGQEWKDDLGHSSIWRIPPVYSLDDLLGNVLLTSSSISNSQELPVFVTNPSAPTISPRVDFDHKDALRAFQDFVWAPDHAGKHQFVYRKLDLDRQTLFVAISHTRTLFGDKYLLFNVSGQDLEPPSTLIGLLTLIFHPRYRGQRAQYCLVPAGELVTSSDMPFGF</sequence>
<feature type="domain" description="Clr5" evidence="2">
    <location>
        <begin position="55"/>
        <end position="128"/>
    </location>
</feature>
<feature type="region of interest" description="Disordered" evidence="1">
    <location>
        <begin position="27"/>
        <end position="59"/>
    </location>
</feature>
<dbReference type="PANTHER" id="PTHR38788:SF3">
    <property type="entry name" value="CLR5 DOMAIN-CONTAINING PROTEIN"/>
    <property type="match status" value="1"/>
</dbReference>
<gene>
    <name evidence="3" type="ORF">FB567DRAFT_319314</name>
</gene>
<evidence type="ECO:0000259" key="2">
    <source>
        <dbReference type="Pfam" id="PF14420"/>
    </source>
</evidence>
<dbReference type="Proteomes" id="UP000813461">
    <property type="component" value="Unassembled WGS sequence"/>
</dbReference>
<evidence type="ECO:0000313" key="4">
    <source>
        <dbReference type="Proteomes" id="UP000813461"/>
    </source>
</evidence>
<keyword evidence="4" id="KW-1185">Reference proteome</keyword>
<accession>A0A8K0VZV6</accession>
<dbReference type="OrthoDB" id="5986190at2759"/>
<dbReference type="InterPro" id="IPR025676">
    <property type="entry name" value="Clr5_dom"/>
</dbReference>
<reference evidence="3" key="1">
    <citation type="journal article" date="2021" name="Nat. Commun.">
        <title>Genetic determinants of endophytism in the Arabidopsis root mycobiome.</title>
        <authorList>
            <person name="Mesny F."/>
            <person name="Miyauchi S."/>
            <person name="Thiergart T."/>
            <person name="Pickel B."/>
            <person name="Atanasova L."/>
            <person name="Karlsson M."/>
            <person name="Huettel B."/>
            <person name="Barry K.W."/>
            <person name="Haridas S."/>
            <person name="Chen C."/>
            <person name="Bauer D."/>
            <person name="Andreopoulos W."/>
            <person name="Pangilinan J."/>
            <person name="LaButti K."/>
            <person name="Riley R."/>
            <person name="Lipzen A."/>
            <person name="Clum A."/>
            <person name="Drula E."/>
            <person name="Henrissat B."/>
            <person name="Kohler A."/>
            <person name="Grigoriev I.V."/>
            <person name="Martin F.M."/>
            <person name="Hacquard S."/>
        </authorList>
    </citation>
    <scope>NUCLEOTIDE SEQUENCE</scope>
    <source>
        <strain evidence="3">MPI-SDFR-AT-0120</strain>
    </source>
</reference>
<evidence type="ECO:0000256" key="1">
    <source>
        <dbReference type="SAM" id="MobiDB-lite"/>
    </source>
</evidence>
<dbReference type="Pfam" id="PF14420">
    <property type="entry name" value="Clr5"/>
    <property type="match status" value="1"/>
</dbReference>
<evidence type="ECO:0000313" key="3">
    <source>
        <dbReference type="EMBL" id="KAH7088838.1"/>
    </source>
</evidence>
<protein>
    <recommendedName>
        <fullName evidence="2">Clr5 domain-containing protein</fullName>
    </recommendedName>
</protein>
<dbReference type="PANTHER" id="PTHR38788">
    <property type="entry name" value="CLR5 DOMAIN-CONTAINING PROTEIN"/>
    <property type="match status" value="1"/>
</dbReference>
<dbReference type="AlphaFoldDB" id="A0A8K0VZV6"/>